<dbReference type="RefSeq" id="XP_002668980.1">
    <property type="nucleotide sequence ID" value="XM_002668934.1"/>
</dbReference>
<dbReference type="KEGG" id="ngr:NAEGRDRAFT_76074"/>
<dbReference type="VEuPathDB" id="AmoebaDB:NAEGRDRAFT_76074"/>
<dbReference type="InterPro" id="IPR020864">
    <property type="entry name" value="MACPF"/>
</dbReference>
<keyword evidence="4" id="KW-1185">Reference proteome</keyword>
<dbReference type="Pfam" id="PF01823">
    <property type="entry name" value="MACPF"/>
    <property type="match status" value="1"/>
</dbReference>
<evidence type="ECO:0000313" key="4">
    <source>
        <dbReference type="Proteomes" id="UP000006671"/>
    </source>
</evidence>
<sequence>MLSNHRCISSSALQLLILVCAAGIFILNIFEDQRYQYEVGVQGFDEGFLFVKGHGVNQLRALPNFLAKLNQQIGKMEKRCFINMRGVECSPNNVRSLLARNMTRGMMDNLIVAGVGYSRDDHSIKPQILKSAPASGASGELTFTKTMKTAYEYFSMIHPSDGQSVFNGLYSHSDMGIDLIFSKYFEGDLFIVDAQKQIFTHTVQSLGLQVTDEFQQIIDILPDQMDWDLYMQVINSFGDSIATSIKYGGVVDMTASVRSCYNDPQMLQYLSQELQFTIDGSSDVSKLPNGYIRYHKVSQVDIVGGNPQISNIRQRTATFAANPVPVTFDTIPIWRAFPNGVKQANMKKVYESYMQTRSRDVQNLINSFNAKREAEANSPQTFTAYKLDLRTNQLQKFGTPISLSRGLSGSITDDTIFVGVYINSMYEPSFVVGLQPVIHRNADDTFYFDFNRGNCPVGATTCKINPGTNTGPASQISAISTTGKNQCIGLVFKNTAQTRYSSPYMYVCSGCMPVVNGKDISCGCPYVQ</sequence>
<evidence type="ECO:0000259" key="2">
    <source>
        <dbReference type="Pfam" id="PF01823"/>
    </source>
</evidence>
<keyword evidence="1" id="KW-1133">Transmembrane helix</keyword>
<gene>
    <name evidence="3" type="ORF">NAEGRDRAFT_76074</name>
</gene>
<dbReference type="AlphaFoldDB" id="D2W3V0"/>
<reference evidence="3 4" key="1">
    <citation type="journal article" date="2010" name="Cell">
        <title>The genome of Naegleria gruberi illuminates early eukaryotic versatility.</title>
        <authorList>
            <person name="Fritz-Laylin L.K."/>
            <person name="Prochnik S.E."/>
            <person name="Ginger M.L."/>
            <person name="Dacks J.B."/>
            <person name="Carpenter M.L."/>
            <person name="Field M.C."/>
            <person name="Kuo A."/>
            <person name="Paredez A."/>
            <person name="Chapman J."/>
            <person name="Pham J."/>
            <person name="Shu S."/>
            <person name="Neupane R."/>
            <person name="Cipriano M."/>
            <person name="Mancuso J."/>
            <person name="Tu H."/>
            <person name="Salamov A."/>
            <person name="Lindquist E."/>
            <person name="Shapiro H."/>
            <person name="Lucas S."/>
            <person name="Grigoriev I.V."/>
            <person name="Cande W.Z."/>
            <person name="Fulton C."/>
            <person name="Rokhsar D.S."/>
            <person name="Dawson S.C."/>
        </authorList>
    </citation>
    <scope>NUCLEOTIDE SEQUENCE [LARGE SCALE GENOMIC DNA]</scope>
    <source>
        <strain evidence="3 4">NEG-M</strain>
    </source>
</reference>
<protein>
    <submittedName>
        <fullName evidence="3">Predicted protein</fullName>
    </submittedName>
</protein>
<keyword evidence="1" id="KW-0472">Membrane</keyword>
<evidence type="ECO:0000256" key="1">
    <source>
        <dbReference type="SAM" id="Phobius"/>
    </source>
</evidence>
<dbReference type="InParanoid" id="D2W3V0"/>
<feature type="transmembrane region" description="Helical" evidence="1">
    <location>
        <begin position="12"/>
        <end position="30"/>
    </location>
</feature>
<dbReference type="EMBL" id="GG738934">
    <property type="protein sequence ID" value="EFC36236.1"/>
    <property type="molecule type" value="Genomic_DNA"/>
</dbReference>
<feature type="domain" description="MACPF" evidence="2">
    <location>
        <begin position="197"/>
        <end position="353"/>
    </location>
</feature>
<evidence type="ECO:0000313" key="3">
    <source>
        <dbReference type="EMBL" id="EFC36236.1"/>
    </source>
</evidence>
<name>D2W3V0_NAEGR</name>
<dbReference type="Proteomes" id="UP000006671">
    <property type="component" value="Unassembled WGS sequence"/>
</dbReference>
<organism evidence="4">
    <name type="scientific">Naegleria gruberi</name>
    <name type="common">Amoeba</name>
    <dbReference type="NCBI Taxonomy" id="5762"/>
    <lineage>
        <taxon>Eukaryota</taxon>
        <taxon>Discoba</taxon>
        <taxon>Heterolobosea</taxon>
        <taxon>Tetramitia</taxon>
        <taxon>Eutetramitia</taxon>
        <taxon>Vahlkampfiidae</taxon>
        <taxon>Naegleria</taxon>
    </lineage>
</organism>
<dbReference type="GeneID" id="8862024"/>
<proteinExistence type="predicted"/>
<keyword evidence="1" id="KW-0812">Transmembrane</keyword>
<accession>D2W3V0</accession>